<accession>A0AA39CVV9</accession>
<proteinExistence type="predicted"/>
<keyword evidence="2" id="KW-1185">Reference proteome</keyword>
<name>A0AA39CVV9_9EURO</name>
<evidence type="ECO:0000313" key="2">
    <source>
        <dbReference type="Proteomes" id="UP001172681"/>
    </source>
</evidence>
<sequence>MSKFALLCQAARLLGQVLHQLSNRTPEHDHGDDTWMQLDRTLESMLTAALDFDSPDYDQITFIYNALVALHEPYLSLKDGIRSQRARFVVEGITHTIRTSLLEQQCLVGRDPESVSPWGLFFGYRICVYYACSDQKEAYALQIVDSLKEVFRNIEVRWNAAGKLFSGYLFIVAGIDHYSQVSTFGFWKHTRS</sequence>
<dbReference type="Proteomes" id="UP001172681">
    <property type="component" value="Unassembled WGS sequence"/>
</dbReference>
<dbReference type="EMBL" id="JAPDRN010000064">
    <property type="protein sequence ID" value="KAJ9630183.1"/>
    <property type="molecule type" value="Genomic_DNA"/>
</dbReference>
<gene>
    <name evidence="1" type="ORF">H2204_008688</name>
</gene>
<reference evidence="1" key="1">
    <citation type="submission" date="2022-10" db="EMBL/GenBank/DDBJ databases">
        <title>Culturing micro-colonial fungi from biological soil crusts in the Mojave desert and describing Neophaeococcomyces mojavensis, and introducing the new genera and species Taxawa tesnikishii.</title>
        <authorList>
            <person name="Kurbessoian T."/>
            <person name="Stajich J.E."/>
        </authorList>
    </citation>
    <scope>NUCLEOTIDE SEQUENCE</scope>
    <source>
        <strain evidence="1">TK_35</strain>
    </source>
</reference>
<comment type="caution">
    <text evidence="1">The sequence shown here is derived from an EMBL/GenBank/DDBJ whole genome shotgun (WGS) entry which is preliminary data.</text>
</comment>
<dbReference type="AlphaFoldDB" id="A0AA39CVV9"/>
<protein>
    <submittedName>
        <fullName evidence="1">Uncharacterized protein</fullName>
    </submittedName>
</protein>
<evidence type="ECO:0000313" key="1">
    <source>
        <dbReference type="EMBL" id="KAJ9630183.1"/>
    </source>
</evidence>
<organism evidence="1 2">
    <name type="scientific">Knufia peltigerae</name>
    <dbReference type="NCBI Taxonomy" id="1002370"/>
    <lineage>
        <taxon>Eukaryota</taxon>
        <taxon>Fungi</taxon>
        <taxon>Dikarya</taxon>
        <taxon>Ascomycota</taxon>
        <taxon>Pezizomycotina</taxon>
        <taxon>Eurotiomycetes</taxon>
        <taxon>Chaetothyriomycetidae</taxon>
        <taxon>Chaetothyriales</taxon>
        <taxon>Trichomeriaceae</taxon>
        <taxon>Knufia</taxon>
    </lineage>
</organism>